<evidence type="ECO:0000313" key="2">
    <source>
        <dbReference type="EnsemblMetazoa" id="AEPI003613-PA"/>
    </source>
</evidence>
<reference evidence="3" key="1">
    <citation type="submission" date="2013-03" db="EMBL/GenBank/DDBJ databases">
        <title>The Genome Sequence of Anopheles epiroticus epiroticus2.</title>
        <authorList>
            <consortium name="The Broad Institute Genomics Platform"/>
            <person name="Neafsey D.E."/>
            <person name="Howell P."/>
            <person name="Walker B."/>
            <person name="Young S.K."/>
            <person name="Zeng Q."/>
            <person name="Gargeya S."/>
            <person name="Fitzgerald M."/>
            <person name="Haas B."/>
            <person name="Abouelleil A."/>
            <person name="Allen A.W."/>
            <person name="Alvarado L."/>
            <person name="Arachchi H.M."/>
            <person name="Berlin A.M."/>
            <person name="Chapman S.B."/>
            <person name="Gainer-Dewar J."/>
            <person name="Goldberg J."/>
            <person name="Griggs A."/>
            <person name="Gujja S."/>
            <person name="Hansen M."/>
            <person name="Howarth C."/>
            <person name="Imamovic A."/>
            <person name="Ireland A."/>
            <person name="Larimer J."/>
            <person name="McCowan C."/>
            <person name="Murphy C."/>
            <person name="Pearson M."/>
            <person name="Poon T.W."/>
            <person name="Priest M."/>
            <person name="Roberts A."/>
            <person name="Saif S."/>
            <person name="Shea T."/>
            <person name="Sisk P."/>
            <person name="Sykes S."/>
            <person name="Wortman J."/>
            <person name="Nusbaum C."/>
            <person name="Birren B."/>
        </authorList>
    </citation>
    <scope>NUCLEOTIDE SEQUENCE [LARGE SCALE GENOMIC DNA]</scope>
    <source>
        <strain evidence="3">Epiroticus2</strain>
    </source>
</reference>
<feature type="compositionally biased region" description="Polar residues" evidence="1">
    <location>
        <begin position="72"/>
        <end position="107"/>
    </location>
</feature>
<feature type="compositionally biased region" description="Basic residues" evidence="1">
    <location>
        <begin position="14"/>
        <end position="42"/>
    </location>
</feature>
<sequence>MISVKRPSVPGHPSAHHHHHHHQPHHHHHHHHQPHHHHRQHLQLHSLQNGGASSASSVTSDSLVATTTTSANNNRLIRSRNQLSSIANHEQQQESKTSQNHWNSGGIVSNGGPGVVGAFGGGGQVNRPTGAASWTGTGAGCSIITNGGSLYYSSSNGYGVSTASVNPKIRDIYEFDSLFLLPTCALTSDKALNLRKDLAAYDFDIKILEDSPRGSHNVWQSENWWVQQQVIHRSLSNKDLLQVS</sequence>
<organism evidence="2 3">
    <name type="scientific">Anopheles epiroticus</name>
    <dbReference type="NCBI Taxonomy" id="199890"/>
    <lineage>
        <taxon>Eukaryota</taxon>
        <taxon>Metazoa</taxon>
        <taxon>Ecdysozoa</taxon>
        <taxon>Arthropoda</taxon>
        <taxon>Hexapoda</taxon>
        <taxon>Insecta</taxon>
        <taxon>Pterygota</taxon>
        <taxon>Neoptera</taxon>
        <taxon>Endopterygota</taxon>
        <taxon>Diptera</taxon>
        <taxon>Nematocera</taxon>
        <taxon>Culicoidea</taxon>
        <taxon>Culicidae</taxon>
        <taxon>Anophelinae</taxon>
        <taxon>Anopheles</taxon>
    </lineage>
</organism>
<reference evidence="2" key="2">
    <citation type="submission" date="2020-05" db="UniProtKB">
        <authorList>
            <consortium name="EnsemblMetazoa"/>
        </authorList>
    </citation>
    <scope>IDENTIFICATION</scope>
    <source>
        <strain evidence="2">Epiroticus2</strain>
    </source>
</reference>
<dbReference type="AlphaFoldDB" id="A0A182P9K8"/>
<proteinExistence type="predicted"/>
<dbReference type="EnsemblMetazoa" id="AEPI003613-RA">
    <property type="protein sequence ID" value="AEPI003613-PA"/>
    <property type="gene ID" value="AEPI003613"/>
</dbReference>
<accession>A0A182P9K8</accession>
<evidence type="ECO:0000313" key="3">
    <source>
        <dbReference type="Proteomes" id="UP000075885"/>
    </source>
</evidence>
<dbReference type="Proteomes" id="UP000075885">
    <property type="component" value="Unassembled WGS sequence"/>
</dbReference>
<feature type="compositionally biased region" description="Low complexity" evidence="1">
    <location>
        <begin position="52"/>
        <end position="71"/>
    </location>
</feature>
<dbReference type="VEuPathDB" id="VectorBase:AEPI003613"/>
<protein>
    <submittedName>
        <fullName evidence="2">Uncharacterized protein</fullName>
    </submittedName>
</protein>
<keyword evidence="3" id="KW-1185">Reference proteome</keyword>
<evidence type="ECO:0000256" key="1">
    <source>
        <dbReference type="SAM" id="MobiDB-lite"/>
    </source>
</evidence>
<feature type="region of interest" description="Disordered" evidence="1">
    <location>
        <begin position="1"/>
        <end position="109"/>
    </location>
</feature>
<name>A0A182P9K8_9DIPT</name>
<dbReference type="STRING" id="199890.A0A182P9K8"/>